<protein>
    <submittedName>
        <fullName evidence="1">Uncharacterized protein</fullName>
    </submittedName>
</protein>
<organism evidence="1 2">
    <name type="scientific">[Clostridium] methylpentosum DSM 5476</name>
    <dbReference type="NCBI Taxonomy" id="537013"/>
    <lineage>
        <taxon>Bacteria</taxon>
        <taxon>Bacillati</taxon>
        <taxon>Bacillota</taxon>
        <taxon>Clostridia</taxon>
        <taxon>Eubacteriales</taxon>
        <taxon>Oscillospiraceae</taxon>
        <taxon>Oscillospiraceae incertae sedis</taxon>
    </lineage>
</organism>
<dbReference type="AlphaFoldDB" id="C0EAP6"/>
<accession>C0EAP6</accession>
<dbReference type="HOGENOM" id="CLU_3214491_0_0_9"/>
<keyword evidence="2" id="KW-1185">Reference proteome</keyword>
<evidence type="ECO:0000313" key="2">
    <source>
        <dbReference type="Proteomes" id="UP000003340"/>
    </source>
</evidence>
<gene>
    <name evidence="1" type="ORF">CLOSTMETH_00909</name>
</gene>
<dbReference type="STRING" id="537013.CLOSTMETH_00909"/>
<reference evidence="1 2" key="2">
    <citation type="submission" date="2009-02" db="EMBL/GenBank/DDBJ databases">
        <title>Draft genome sequence of Clostridium methylpentosum (DSM 5476).</title>
        <authorList>
            <person name="Sudarsanam P."/>
            <person name="Ley R."/>
            <person name="Guruge J."/>
            <person name="Turnbaugh P.J."/>
            <person name="Mahowald M."/>
            <person name="Liep D."/>
            <person name="Gordon J."/>
        </authorList>
    </citation>
    <scope>NUCLEOTIDE SEQUENCE [LARGE SCALE GENOMIC DNA]</scope>
    <source>
        <strain evidence="1 2">DSM 5476</strain>
    </source>
</reference>
<dbReference type="Proteomes" id="UP000003340">
    <property type="component" value="Unassembled WGS sequence"/>
</dbReference>
<name>C0EAP6_9FIRM</name>
<dbReference type="EMBL" id="ACEC01000034">
    <property type="protein sequence ID" value="EEG31463.1"/>
    <property type="molecule type" value="Genomic_DNA"/>
</dbReference>
<proteinExistence type="predicted"/>
<comment type="caution">
    <text evidence="1">The sequence shown here is derived from an EMBL/GenBank/DDBJ whole genome shotgun (WGS) entry which is preliminary data.</text>
</comment>
<sequence>MFVLYRWERGTDFALERKHCPKYQTFCIWDLIGSFSKGYDVGRG</sequence>
<reference evidence="1 2" key="1">
    <citation type="submission" date="2009-01" db="EMBL/GenBank/DDBJ databases">
        <authorList>
            <person name="Fulton L."/>
            <person name="Clifton S."/>
            <person name="Fulton B."/>
            <person name="Xu J."/>
            <person name="Minx P."/>
            <person name="Pepin K.H."/>
            <person name="Johnson M."/>
            <person name="Bhonagiri V."/>
            <person name="Nash W.E."/>
            <person name="Mardis E.R."/>
            <person name="Wilson R.K."/>
        </authorList>
    </citation>
    <scope>NUCLEOTIDE SEQUENCE [LARGE SCALE GENOMIC DNA]</scope>
    <source>
        <strain evidence="1 2">DSM 5476</strain>
    </source>
</reference>
<evidence type="ECO:0000313" key="1">
    <source>
        <dbReference type="EMBL" id="EEG31463.1"/>
    </source>
</evidence>